<dbReference type="Gene3D" id="3.40.220.10">
    <property type="entry name" value="Leucine Aminopeptidase, subunit E, domain 1"/>
    <property type="match status" value="1"/>
</dbReference>
<dbReference type="PROSITE" id="PS50089">
    <property type="entry name" value="ZF_RING_2"/>
    <property type="match status" value="1"/>
</dbReference>
<evidence type="ECO:0000256" key="3">
    <source>
        <dbReference type="PROSITE-ProRule" id="PRU00175"/>
    </source>
</evidence>
<name>A0A816EST4_ADIRI</name>
<dbReference type="Gene3D" id="3.30.40.10">
    <property type="entry name" value="Zinc/RING finger domain, C3HC4 (zinc finger)"/>
    <property type="match status" value="1"/>
</dbReference>
<feature type="domain" description="RING-type" evidence="5">
    <location>
        <begin position="4"/>
        <end position="46"/>
    </location>
</feature>
<dbReference type="Pfam" id="PF13639">
    <property type="entry name" value="zf-RING_2"/>
    <property type="match status" value="1"/>
</dbReference>
<evidence type="ECO:0000256" key="4">
    <source>
        <dbReference type="SAM" id="MobiDB-lite"/>
    </source>
</evidence>
<dbReference type="InterPro" id="IPR013083">
    <property type="entry name" value="Znf_RING/FYVE/PHD"/>
</dbReference>
<dbReference type="InterPro" id="IPR019261">
    <property type="entry name" value="PARG_cat_microbial"/>
</dbReference>
<dbReference type="SMART" id="SM00184">
    <property type="entry name" value="RING"/>
    <property type="match status" value="1"/>
</dbReference>
<reference evidence="6" key="1">
    <citation type="submission" date="2021-02" db="EMBL/GenBank/DDBJ databases">
        <authorList>
            <person name="Nowell W R."/>
        </authorList>
    </citation>
    <scope>NUCLEOTIDE SEQUENCE</scope>
</reference>
<evidence type="ECO:0000256" key="1">
    <source>
        <dbReference type="ARBA" id="ARBA00022771"/>
    </source>
</evidence>
<accession>A0A816EST4</accession>
<evidence type="ECO:0000313" key="6">
    <source>
        <dbReference type="EMBL" id="CAF1653827.1"/>
    </source>
</evidence>
<dbReference type="Proteomes" id="UP000663828">
    <property type="component" value="Unassembled WGS sequence"/>
</dbReference>
<sequence length="753" mass="86006">MSECDICEFTLRSGDAMISSPCGHTFHRQCVADRWKKNGRENCRKCGKYWNVKAALDNEGEAIVYVNSEAFVILSLLAYAKGKGGSTAAAVLNNNNYTAGDGNTKEPSKAKTGSTRESSRSSSSSSSGQTSTTGTASYTGGDEHGAKSTEKDSEAMSFTNEIKRNNRLDHRNKYSVYIPEIPFTIKDPQDFENTIRQWIPPNVKDYVESIKCFLNFGCAIVYVTSEAAKRQLVEKVREIKLSLEDGEITISFSDTLEVVSYVVLNKDDHRTSSRLPTSEEVSQKWANHLSVDEPLSCFMLDAQFPNIYHITSNFSDRFFNSTVKKKFSIDDISARIYFSADCSYLKDLPESSTDETLTKTIGDCIHERNVSPEYLYTQIDQRTRSACVIATGEARKWTAQSCIDIDGRKISRRSFNYRLLIEPVSKSDVDRIINHQVFNGKVIDHKYADKKLLVIIEDKYVFGKCLRLKKLEIDGQRFRISENVASQEMGDCEINAQTWYKTKMAEVKPDIMQFLDDPHHFIFKCRWNAKAWLEEFQNSASAPHHGDRNRGASRSEKSAKPDHTRHLLRMTVMLDTFAAVKEKRYFIDDQEVKLKLDDKLTTIIYNHQSKLEQCSQIPYKKIQHDRTNIQVQQEDCLAVYEKLVEKDYHPVLLNMANQTTPGGGYKKGDGAQEENIFRRSDYFRSLDLELDSYHDQRAERFIRTSDCEKEAVGDEKRIYPMDEFGAIYTSGLTVFRHSEDKGYAYMKKPLTGV</sequence>
<keyword evidence="1 3" id="KW-0479">Metal-binding</keyword>
<comment type="caution">
    <text evidence="6">The sequence shown here is derived from an EMBL/GenBank/DDBJ whole genome shotgun (WGS) entry which is preliminary data.</text>
</comment>
<feature type="compositionally biased region" description="Low complexity" evidence="4">
    <location>
        <begin position="112"/>
        <end position="140"/>
    </location>
</feature>
<dbReference type="InterPro" id="IPR043472">
    <property type="entry name" value="Macro_dom-like"/>
</dbReference>
<dbReference type="SUPFAM" id="SSF57850">
    <property type="entry name" value="RING/U-box"/>
    <property type="match status" value="1"/>
</dbReference>
<proteinExistence type="predicted"/>
<organism evidence="6 7">
    <name type="scientific">Adineta ricciae</name>
    <name type="common">Rotifer</name>
    <dbReference type="NCBI Taxonomy" id="249248"/>
    <lineage>
        <taxon>Eukaryota</taxon>
        <taxon>Metazoa</taxon>
        <taxon>Spiralia</taxon>
        <taxon>Gnathifera</taxon>
        <taxon>Rotifera</taxon>
        <taxon>Eurotatoria</taxon>
        <taxon>Bdelloidea</taxon>
        <taxon>Adinetida</taxon>
        <taxon>Adinetidae</taxon>
        <taxon>Adineta</taxon>
    </lineage>
</organism>
<feature type="region of interest" description="Disordered" evidence="4">
    <location>
        <begin position="540"/>
        <end position="562"/>
    </location>
</feature>
<gene>
    <name evidence="6" type="ORF">XAT740_LOCUS55523</name>
</gene>
<keyword evidence="2" id="KW-0862">Zinc</keyword>
<keyword evidence="1 3" id="KW-0863">Zinc-finger</keyword>
<feature type="non-terminal residue" evidence="6">
    <location>
        <position position="1"/>
    </location>
</feature>
<dbReference type="InterPro" id="IPR001841">
    <property type="entry name" value="Znf_RING"/>
</dbReference>
<dbReference type="PANTHER" id="PTHR35596:SF1">
    <property type="entry name" value="MICROBIAL-TYPE PARG CATALYTIC DOMAIN-CONTAINING PROTEIN"/>
    <property type="match status" value="1"/>
</dbReference>
<dbReference type="EMBL" id="CAJNOR010010439">
    <property type="protein sequence ID" value="CAF1653827.1"/>
    <property type="molecule type" value="Genomic_DNA"/>
</dbReference>
<evidence type="ECO:0000256" key="2">
    <source>
        <dbReference type="ARBA" id="ARBA00022833"/>
    </source>
</evidence>
<evidence type="ECO:0000259" key="5">
    <source>
        <dbReference type="PROSITE" id="PS50089"/>
    </source>
</evidence>
<keyword evidence="7" id="KW-1185">Reference proteome</keyword>
<dbReference type="GO" id="GO:0008270">
    <property type="term" value="F:zinc ion binding"/>
    <property type="evidence" value="ECO:0007669"/>
    <property type="project" value="UniProtKB-KW"/>
</dbReference>
<feature type="compositionally biased region" description="Basic and acidic residues" evidence="4">
    <location>
        <begin position="544"/>
        <end position="562"/>
    </location>
</feature>
<protein>
    <recommendedName>
        <fullName evidence="5">RING-type domain-containing protein</fullName>
    </recommendedName>
</protein>
<evidence type="ECO:0000313" key="7">
    <source>
        <dbReference type="Proteomes" id="UP000663828"/>
    </source>
</evidence>
<dbReference type="PANTHER" id="PTHR35596">
    <property type="entry name" value="DUF2263 DOMAIN-CONTAINING PROTEIN"/>
    <property type="match status" value="1"/>
</dbReference>
<feature type="compositionally biased region" description="Basic and acidic residues" evidence="4">
    <location>
        <begin position="141"/>
        <end position="154"/>
    </location>
</feature>
<dbReference type="AlphaFoldDB" id="A0A816EST4"/>
<dbReference type="Pfam" id="PF10021">
    <property type="entry name" value="PARG_cat_microb"/>
    <property type="match status" value="1"/>
</dbReference>
<feature type="region of interest" description="Disordered" evidence="4">
    <location>
        <begin position="96"/>
        <end position="164"/>
    </location>
</feature>